<dbReference type="EMBL" id="JAZHXI010000001">
    <property type="protein sequence ID" value="KAL2075774.1"/>
    <property type="molecule type" value="Genomic_DNA"/>
</dbReference>
<keyword evidence="2" id="KW-0472">Membrane</keyword>
<keyword evidence="2" id="KW-0812">Transmembrane</keyword>
<evidence type="ECO:0000313" key="3">
    <source>
        <dbReference type="EMBL" id="KAL2075774.1"/>
    </source>
</evidence>
<protein>
    <recommendedName>
        <fullName evidence="5">ATP synthase F0 subunit 8</fullName>
    </recommendedName>
</protein>
<organism evidence="3 4">
    <name type="scientific">Oculimacula yallundae</name>
    <dbReference type="NCBI Taxonomy" id="86028"/>
    <lineage>
        <taxon>Eukaryota</taxon>
        <taxon>Fungi</taxon>
        <taxon>Dikarya</taxon>
        <taxon>Ascomycota</taxon>
        <taxon>Pezizomycotina</taxon>
        <taxon>Leotiomycetes</taxon>
        <taxon>Helotiales</taxon>
        <taxon>Ploettnerulaceae</taxon>
        <taxon>Oculimacula</taxon>
    </lineage>
</organism>
<feature type="transmembrane region" description="Helical" evidence="2">
    <location>
        <begin position="71"/>
        <end position="87"/>
    </location>
</feature>
<sequence>MAPLFKDILRTISNIQVPLPSEITYPFFDASNLFNITSTPTSAAYGPSPDPTHIRTCPTSFREVLPNPPPLGLWIFLLYLCFLAHFIRRYNVRRNMEAHGLGVEKRRWRNAEEVTGQDSSLGREVDGKEREKNVY</sequence>
<dbReference type="Proteomes" id="UP001595075">
    <property type="component" value="Unassembled WGS sequence"/>
</dbReference>
<comment type="caution">
    <text evidence="3">The sequence shown here is derived from an EMBL/GenBank/DDBJ whole genome shotgun (WGS) entry which is preliminary data.</text>
</comment>
<accession>A0ABR4D0V3</accession>
<evidence type="ECO:0008006" key="5">
    <source>
        <dbReference type="Google" id="ProtNLM"/>
    </source>
</evidence>
<name>A0ABR4D0V3_9HELO</name>
<evidence type="ECO:0000313" key="4">
    <source>
        <dbReference type="Proteomes" id="UP001595075"/>
    </source>
</evidence>
<feature type="compositionally biased region" description="Basic and acidic residues" evidence="1">
    <location>
        <begin position="121"/>
        <end position="135"/>
    </location>
</feature>
<keyword evidence="2" id="KW-1133">Transmembrane helix</keyword>
<gene>
    <name evidence="3" type="ORF">VTL71DRAFT_717</name>
</gene>
<reference evidence="3 4" key="1">
    <citation type="journal article" date="2024" name="Commun. Biol.">
        <title>Comparative genomic analysis of thermophilic fungi reveals convergent evolutionary adaptations and gene losses.</title>
        <authorList>
            <person name="Steindorff A.S."/>
            <person name="Aguilar-Pontes M.V."/>
            <person name="Robinson A.J."/>
            <person name="Andreopoulos B."/>
            <person name="LaButti K."/>
            <person name="Kuo A."/>
            <person name="Mondo S."/>
            <person name="Riley R."/>
            <person name="Otillar R."/>
            <person name="Haridas S."/>
            <person name="Lipzen A."/>
            <person name="Grimwood J."/>
            <person name="Schmutz J."/>
            <person name="Clum A."/>
            <person name="Reid I.D."/>
            <person name="Moisan M.C."/>
            <person name="Butler G."/>
            <person name="Nguyen T.T.M."/>
            <person name="Dewar K."/>
            <person name="Conant G."/>
            <person name="Drula E."/>
            <person name="Henrissat B."/>
            <person name="Hansel C."/>
            <person name="Singer S."/>
            <person name="Hutchinson M.I."/>
            <person name="de Vries R.P."/>
            <person name="Natvig D.O."/>
            <person name="Powell A.J."/>
            <person name="Tsang A."/>
            <person name="Grigoriev I.V."/>
        </authorList>
    </citation>
    <scope>NUCLEOTIDE SEQUENCE [LARGE SCALE GENOMIC DNA]</scope>
    <source>
        <strain evidence="3 4">CBS 494.80</strain>
    </source>
</reference>
<proteinExistence type="predicted"/>
<evidence type="ECO:0000256" key="1">
    <source>
        <dbReference type="SAM" id="MobiDB-lite"/>
    </source>
</evidence>
<evidence type="ECO:0000256" key="2">
    <source>
        <dbReference type="SAM" id="Phobius"/>
    </source>
</evidence>
<keyword evidence="4" id="KW-1185">Reference proteome</keyword>
<feature type="region of interest" description="Disordered" evidence="1">
    <location>
        <begin position="113"/>
        <end position="135"/>
    </location>
</feature>